<dbReference type="Proteomes" id="UP000253509">
    <property type="component" value="Unassembled WGS sequence"/>
</dbReference>
<evidence type="ECO:0000313" key="4">
    <source>
        <dbReference type="Proteomes" id="UP000253509"/>
    </source>
</evidence>
<keyword evidence="4" id="KW-1185">Reference proteome</keyword>
<dbReference type="RefSeq" id="WP_245940405.1">
    <property type="nucleotide sequence ID" value="NZ_QNSB01000001.1"/>
</dbReference>
<dbReference type="InterPro" id="IPR027365">
    <property type="entry name" value="GNAT_acetyltra_YdfB-like"/>
</dbReference>
<keyword evidence="3" id="KW-0012">Acyltransferase</keyword>
<comment type="caution">
    <text evidence="3">The sequence shown here is derived from an EMBL/GenBank/DDBJ whole genome shotgun (WGS) entry which is preliminary data.</text>
</comment>
<dbReference type="InterPro" id="IPR000182">
    <property type="entry name" value="GNAT_dom"/>
</dbReference>
<dbReference type="GO" id="GO:0016747">
    <property type="term" value="F:acyltransferase activity, transferring groups other than amino-acyl groups"/>
    <property type="evidence" value="ECO:0007669"/>
    <property type="project" value="InterPro"/>
</dbReference>
<reference evidence="3 4" key="1">
    <citation type="submission" date="2018-06" db="EMBL/GenBank/DDBJ databases">
        <title>Freshwater and sediment microbial communities from various areas in North America, analyzing microbe dynamics in response to fracking.</title>
        <authorList>
            <person name="Lamendella R."/>
        </authorList>
    </citation>
    <scope>NUCLEOTIDE SEQUENCE [LARGE SCALE GENOMIC DNA]</scope>
    <source>
        <strain evidence="3 4">3b_TX</strain>
    </source>
</reference>
<dbReference type="SUPFAM" id="SSF55729">
    <property type="entry name" value="Acyl-CoA N-acyltransferases (Nat)"/>
    <property type="match status" value="1"/>
</dbReference>
<dbReference type="AlphaFoldDB" id="A0A366IN12"/>
<name>A0A366IN12_9MICO</name>
<gene>
    <name evidence="3" type="ORF">DFO65_101173</name>
</gene>
<organism evidence="3 4">
    <name type="scientific">Brevibacterium celere</name>
    <dbReference type="NCBI Taxonomy" id="225845"/>
    <lineage>
        <taxon>Bacteria</taxon>
        <taxon>Bacillati</taxon>
        <taxon>Actinomycetota</taxon>
        <taxon>Actinomycetes</taxon>
        <taxon>Micrococcales</taxon>
        <taxon>Brevibacteriaceae</taxon>
        <taxon>Brevibacterium</taxon>
    </lineage>
</organism>
<evidence type="ECO:0000313" key="3">
    <source>
        <dbReference type="EMBL" id="RBP74455.1"/>
    </source>
</evidence>
<protein>
    <submittedName>
        <fullName evidence="3">L-amino acid N-acyltransferase YncA</fullName>
    </submittedName>
</protein>
<dbReference type="Pfam" id="PF12746">
    <property type="entry name" value="GNAT_acetyltran"/>
    <property type="match status" value="1"/>
</dbReference>
<accession>A0A366IN12</accession>
<feature type="region of interest" description="Disordered" evidence="1">
    <location>
        <begin position="114"/>
        <end position="169"/>
    </location>
</feature>
<keyword evidence="3" id="KW-0808">Transferase</keyword>
<feature type="compositionally biased region" description="Acidic residues" evidence="1">
    <location>
        <begin position="137"/>
        <end position="148"/>
    </location>
</feature>
<dbReference type="InterPro" id="IPR016181">
    <property type="entry name" value="Acyl_CoA_acyltransferase"/>
</dbReference>
<dbReference type="PROSITE" id="PS51186">
    <property type="entry name" value="GNAT"/>
    <property type="match status" value="1"/>
</dbReference>
<proteinExistence type="predicted"/>
<dbReference type="CDD" id="cd04301">
    <property type="entry name" value="NAT_SF"/>
    <property type="match status" value="1"/>
</dbReference>
<feature type="compositionally biased region" description="Low complexity" evidence="1">
    <location>
        <begin position="160"/>
        <end position="169"/>
    </location>
</feature>
<dbReference type="Gene3D" id="3.40.630.30">
    <property type="match status" value="1"/>
</dbReference>
<dbReference type="EMBL" id="QNSB01000001">
    <property type="protein sequence ID" value="RBP74455.1"/>
    <property type="molecule type" value="Genomic_DNA"/>
</dbReference>
<sequence>MTTPAFSDRVHTTWLDPFSHLRPVVSGESLVVAVDPQHGEGRRCRLLQLVSGDLFVTLSEELAEELAPTLGEQMSATEFLDALGAVGVDADDADVEEVFYLSADEEDRILTEAGAASDARESDESDAEAGAASDARESDESDAEADAATDPRESDESDAGADGSDPGAAVTIRPLTAEDAEAFAAFQSANSADDLDEAFVELDHWEVVGAFADDGELVAVATAYPWRAHPVADIGVLTSPDHRGRKLGSAVVSDLSRRVLERGFSPQYRCERGNDASRATAASAGFVHFATLSVVR</sequence>
<evidence type="ECO:0000256" key="1">
    <source>
        <dbReference type="SAM" id="MobiDB-lite"/>
    </source>
</evidence>
<feature type="domain" description="N-acetyltransferase" evidence="2">
    <location>
        <begin position="170"/>
        <end position="296"/>
    </location>
</feature>
<evidence type="ECO:0000259" key="2">
    <source>
        <dbReference type="PROSITE" id="PS51186"/>
    </source>
</evidence>